<dbReference type="Pfam" id="PF00439">
    <property type="entry name" value="Bromodomain"/>
    <property type="match status" value="1"/>
</dbReference>
<feature type="domain" description="PHD-type" evidence="18">
    <location>
        <begin position="1090"/>
        <end position="1140"/>
    </location>
</feature>
<keyword evidence="6" id="KW-0805">Transcription regulation</keyword>
<dbReference type="GO" id="GO:0003677">
    <property type="term" value="F:DNA binding"/>
    <property type="evidence" value="ECO:0007669"/>
    <property type="project" value="TreeGrafter"/>
</dbReference>
<evidence type="ECO:0000256" key="7">
    <source>
        <dbReference type="ARBA" id="ARBA00023054"/>
    </source>
</evidence>
<sequence length="1470" mass="165396">MPLLKRKAFEKSKASEYLRDDDEVFHCEITDEIFKDYEEYCERIILVNSMVWTCEMTGKNNLTYSEALQSEKAARRALKDFPMELRIPILFLAMKTKRCSFAEMTEDVFNFVRDRYFVGETVEACLEGDQWSEAHILSVTAQKQHPDSKALLPASSYCYEVEQYDEEDPASTGQIGTAPFDRLRRRKGVYTRDKNRLFLKQFVENGGEGVIVIKKSAQEKYSISKVSFDQIFTGIPPVFPSSKKLLKSPPASKSQAKPGSASKLNKSLKKTSPTKGRQESMDKFVKKTDKAEAQKFKPPADPAAKKSAQELAEKMRRAEDQMRQRKEEERAKKKEKTARLQAYMKEWQKIKDDTELEDQKMIPKGTPIDVEGIPHEHFGDFLSVLEFVHMYSEILKVKDVFHNQLDLETFRKALTLKEHAGVFSDLIQMFLTTVFSLQEDEAEEYNENGGIQLSTEDQHLDSDMGVTKAMELATKASKWSQTYLGTPLSKLPLDPTTVSEVLRLHLLSSGAGPGARCASWRYQARGGYTSADDAGLRLRVQHPRLLRALARAHVADLPLEDKFLVLQCLMNQILSYATVRDVVEEKLEEMKNTKQALRLLQTNERKREVQVQAAKQELKKEAAAKKEENKLSGEKARAVDEETKAAIEKLTADSEEKRKEYEKKLQELQTELFEYTSYVGSDRAYQRYWVMRSLGGLFVEAGAEPRGACGKPVLPATDTDTLQHVQALFEQQKERAGSDKENESGANSRGNSPKKPLGNLNGLSHKLNGLESNTQQLRDLLMCTGDITTCLVHGKSERPRWWVYHSAAELDGLAGALNPRGLREAELRAALLAERARLLHNLERCPVHLLNPAAAPAPPVPTHYTRLRKPQLSLTVPADCSLAEALELSLRDHILELEEKIFHGCLGALKVKDREAWRGTLMLRGYDKQAEFLTWGPRQQYRDDIHLPSGEMHVPADMEEEERSAIAVNKYRDPGHYLEAPRNGLNGAGPAPSPAPAPCGPAPAGSGSNVRALASALLQVSRAIHHKYLRRPLGLDDKERKDREARNKPLDLEALERWEVSLMECRSLSQLVLHLFTLDSSITWSASILNASCRLCRRKTDPDNMLLCDGCNKGHHLYCLKPKLTKVPEGDWFCDQCKPKERTPRKRRKLFSDDDIEEELDSSAADVSVDAGVCGACGSGGRLAAGCASCGARYHAECAEPRPARAAKRWLCADCRKPHREASGRRCAAAALCNIHHYTRALHRTTHSDSDDSEDNTALVKLKSRRARASKESSPVYNGAKRGRKSKSNEEINTSGYSSTRSKSSLTNGVHEESARSIRMRARRSSPALHAEQMALLLRDVMKHKDCWPFYEPVSLEDVPDYLSVIEQPMDFSTIRGKLEAGEYDTDDDLLGDAALVFLNCYTYNKDSHPVAKAGNRLEKYMNKRCLELELPQLPGIEVEEVEEDEEEASRKRPAAASSDAPSNKRARLC</sequence>
<dbReference type="PROSITE" id="PS50016">
    <property type="entry name" value="ZF_PHD_2"/>
    <property type="match status" value="1"/>
</dbReference>
<keyword evidence="4 13" id="KW-0863">Zinc-finger</keyword>
<keyword evidence="10 14" id="KW-0539">Nucleus</keyword>
<evidence type="ECO:0000313" key="22">
    <source>
        <dbReference type="Proteomes" id="UP001154114"/>
    </source>
</evidence>
<evidence type="ECO:0000256" key="10">
    <source>
        <dbReference type="ARBA" id="ARBA00023242"/>
    </source>
</evidence>
<dbReference type="PROSITE" id="PS50014">
    <property type="entry name" value="BROMODOMAIN_2"/>
    <property type="match status" value="1"/>
</dbReference>
<keyword evidence="7 15" id="KW-0175">Coiled coil</keyword>
<dbReference type="GO" id="GO:0006338">
    <property type="term" value="P:chromatin remodeling"/>
    <property type="evidence" value="ECO:0007669"/>
    <property type="project" value="InterPro"/>
</dbReference>
<dbReference type="Gene3D" id="3.30.40.10">
    <property type="entry name" value="Zinc/RING finger domain, C3HC4 (zinc finger)"/>
    <property type="match status" value="2"/>
</dbReference>
<evidence type="ECO:0000256" key="3">
    <source>
        <dbReference type="ARBA" id="ARBA00022723"/>
    </source>
</evidence>
<feature type="region of interest" description="Disordered" evidence="16">
    <location>
        <begin position="1262"/>
        <end position="1325"/>
    </location>
</feature>
<keyword evidence="5" id="KW-0862">Zinc</keyword>
<dbReference type="Pfam" id="PF00628">
    <property type="entry name" value="PHD"/>
    <property type="match status" value="1"/>
</dbReference>
<evidence type="ECO:0000256" key="11">
    <source>
        <dbReference type="ARBA" id="ARBA00068253"/>
    </source>
</evidence>
<dbReference type="SUPFAM" id="SSF47370">
    <property type="entry name" value="Bromodomain"/>
    <property type="match status" value="1"/>
</dbReference>
<gene>
    <name evidence="21" type="ORF">CINC_LOCUS6414</name>
</gene>
<dbReference type="SMART" id="SM00571">
    <property type="entry name" value="DDT"/>
    <property type="match status" value="1"/>
</dbReference>
<feature type="region of interest" description="Disordered" evidence="16">
    <location>
        <begin position="242"/>
        <end position="337"/>
    </location>
</feature>
<evidence type="ECO:0000259" key="17">
    <source>
        <dbReference type="PROSITE" id="PS50014"/>
    </source>
</evidence>
<dbReference type="Pfam" id="PF10537">
    <property type="entry name" value="WAC_Acf1_DNA_bd"/>
    <property type="match status" value="1"/>
</dbReference>
<feature type="compositionally biased region" description="Polar residues" evidence="16">
    <location>
        <begin position="262"/>
        <end position="275"/>
    </location>
</feature>
<dbReference type="InterPro" id="IPR019787">
    <property type="entry name" value="Znf_PHD-finger"/>
</dbReference>
<name>A0A9P0BUD9_CHRIL</name>
<evidence type="ECO:0000256" key="15">
    <source>
        <dbReference type="SAM" id="Coils"/>
    </source>
</evidence>
<dbReference type="PROSITE" id="PS01359">
    <property type="entry name" value="ZF_PHD_1"/>
    <property type="match status" value="1"/>
</dbReference>
<dbReference type="PANTHER" id="PTHR46510:SF1">
    <property type="entry name" value="BROMODOMAIN ADJACENT TO ZINC FINGER DOMAIN PROTEIN 1A"/>
    <property type="match status" value="1"/>
</dbReference>
<dbReference type="EMBL" id="LR824023">
    <property type="protein sequence ID" value="CAH0594502.1"/>
    <property type="molecule type" value="Genomic_DNA"/>
</dbReference>
<evidence type="ECO:0000256" key="5">
    <source>
        <dbReference type="ARBA" id="ARBA00022833"/>
    </source>
</evidence>
<evidence type="ECO:0000256" key="16">
    <source>
        <dbReference type="SAM" id="MobiDB-lite"/>
    </source>
</evidence>
<evidence type="ECO:0000313" key="21">
    <source>
        <dbReference type="EMBL" id="CAH0594502.1"/>
    </source>
</evidence>
<evidence type="ECO:0000256" key="6">
    <source>
        <dbReference type="ARBA" id="ARBA00023015"/>
    </source>
</evidence>
<dbReference type="OrthoDB" id="332390at2759"/>
<comment type="subcellular location">
    <subcellularLocation>
        <location evidence="1 14">Nucleus</location>
    </subcellularLocation>
</comment>
<dbReference type="InterPro" id="IPR011011">
    <property type="entry name" value="Znf_FYVE_PHD"/>
</dbReference>
<dbReference type="InterPro" id="IPR036427">
    <property type="entry name" value="Bromodomain-like_sf"/>
</dbReference>
<evidence type="ECO:0000256" key="8">
    <source>
        <dbReference type="ARBA" id="ARBA00023117"/>
    </source>
</evidence>
<keyword evidence="8 12" id="KW-0103">Bromodomain</keyword>
<dbReference type="GO" id="GO:0031445">
    <property type="term" value="P:regulation of heterochromatin formation"/>
    <property type="evidence" value="ECO:0007669"/>
    <property type="project" value="TreeGrafter"/>
</dbReference>
<protein>
    <recommendedName>
        <fullName evidence="11">Bromodomain adjacent to zinc finger domain protein 1A</fullName>
    </recommendedName>
</protein>
<feature type="compositionally biased region" description="Low complexity" evidence="16">
    <location>
        <begin position="242"/>
        <end position="254"/>
    </location>
</feature>
<dbReference type="SMART" id="SM00249">
    <property type="entry name" value="PHD"/>
    <property type="match status" value="2"/>
</dbReference>
<dbReference type="InterPro" id="IPR013083">
    <property type="entry name" value="Znf_RING/FYVE/PHD"/>
</dbReference>
<keyword evidence="3" id="KW-0479">Metal-binding</keyword>
<evidence type="ECO:0000256" key="1">
    <source>
        <dbReference type="ARBA" id="ARBA00004123"/>
    </source>
</evidence>
<dbReference type="PRINTS" id="PR00503">
    <property type="entry name" value="BROMODOMAIN"/>
</dbReference>
<feature type="compositionally biased region" description="Basic and acidic residues" evidence="16">
    <location>
        <begin position="303"/>
        <end position="332"/>
    </location>
</feature>
<dbReference type="GO" id="GO:0008623">
    <property type="term" value="C:CHRAC"/>
    <property type="evidence" value="ECO:0007669"/>
    <property type="project" value="TreeGrafter"/>
</dbReference>
<feature type="region of interest" description="Disordered" evidence="16">
    <location>
        <begin position="980"/>
        <end position="1006"/>
    </location>
</feature>
<dbReference type="FunFam" id="3.30.40.10:FF:000300">
    <property type="entry name" value="Bromodomain adjacent to zinc finger domain protein 1A"/>
    <property type="match status" value="1"/>
</dbReference>
<keyword evidence="9" id="KW-0804">Transcription</keyword>
<dbReference type="InterPro" id="IPR001965">
    <property type="entry name" value="Znf_PHD"/>
</dbReference>
<feature type="domain" description="DDT" evidence="19">
    <location>
        <begin position="375"/>
        <end position="440"/>
    </location>
</feature>
<dbReference type="Gene3D" id="1.20.920.10">
    <property type="entry name" value="Bromodomain-like"/>
    <property type="match status" value="1"/>
</dbReference>
<feature type="compositionally biased region" description="Pro residues" evidence="16">
    <location>
        <begin position="991"/>
        <end position="1001"/>
    </location>
</feature>
<evidence type="ECO:0000256" key="9">
    <source>
        <dbReference type="ARBA" id="ARBA00023163"/>
    </source>
</evidence>
<keyword evidence="22" id="KW-1185">Reference proteome</keyword>
<dbReference type="GO" id="GO:0045740">
    <property type="term" value="P:positive regulation of DNA replication"/>
    <property type="evidence" value="ECO:0007669"/>
    <property type="project" value="TreeGrafter"/>
</dbReference>
<dbReference type="Pfam" id="PF15612">
    <property type="entry name" value="WHIM1"/>
    <property type="match status" value="1"/>
</dbReference>
<evidence type="ECO:0000256" key="4">
    <source>
        <dbReference type="ARBA" id="ARBA00022771"/>
    </source>
</evidence>
<dbReference type="PANTHER" id="PTHR46510">
    <property type="entry name" value="BROMODOMAIN ADJACENT TO ZINC FINGER DOMAIN PROTEIN 1A"/>
    <property type="match status" value="1"/>
</dbReference>
<dbReference type="GO" id="GO:0006355">
    <property type="term" value="P:regulation of DNA-templated transcription"/>
    <property type="evidence" value="ECO:0007669"/>
    <property type="project" value="TreeGrafter"/>
</dbReference>
<feature type="compositionally biased region" description="Acidic residues" evidence="16">
    <location>
        <begin position="1438"/>
        <end position="1448"/>
    </location>
</feature>
<dbReference type="Proteomes" id="UP001154114">
    <property type="component" value="Chromosome 20"/>
</dbReference>
<dbReference type="InterPro" id="IPR028942">
    <property type="entry name" value="WHIM1_dom"/>
</dbReference>
<feature type="compositionally biased region" description="Basic and acidic residues" evidence="16">
    <location>
        <begin position="731"/>
        <end position="743"/>
    </location>
</feature>
<accession>A0A9P0BUD9</accession>
<dbReference type="GO" id="GO:0008270">
    <property type="term" value="F:zinc ion binding"/>
    <property type="evidence" value="ECO:0007669"/>
    <property type="project" value="UniProtKB-KW"/>
</dbReference>
<evidence type="ECO:0000256" key="13">
    <source>
        <dbReference type="PROSITE-ProRule" id="PRU00146"/>
    </source>
</evidence>
<dbReference type="PROSITE" id="PS50827">
    <property type="entry name" value="DDT"/>
    <property type="match status" value="1"/>
</dbReference>
<dbReference type="Pfam" id="PF02791">
    <property type="entry name" value="DDT"/>
    <property type="match status" value="1"/>
</dbReference>
<feature type="region of interest" description="Disordered" evidence="16">
    <location>
        <begin position="731"/>
        <end position="766"/>
    </location>
</feature>
<dbReference type="SMART" id="SM00297">
    <property type="entry name" value="BROMO"/>
    <property type="match status" value="1"/>
</dbReference>
<keyword evidence="2" id="KW-0597">Phosphoprotein</keyword>
<organism evidence="21 22">
    <name type="scientific">Chrysodeixis includens</name>
    <name type="common">Soybean looper</name>
    <name type="synonym">Pseudoplusia includens</name>
    <dbReference type="NCBI Taxonomy" id="689277"/>
    <lineage>
        <taxon>Eukaryota</taxon>
        <taxon>Metazoa</taxon>
        <taxon>Ecdysozoa</taxon>
        <taxon>Arthropoda</taxon>
        <taxon>Hexapoda</taxon>
        <taxon>Insecta</taxon>
        <taxon>Pterygota</taxon>
        <taxon>Neoptera</taxon>
        <taxon>Endopterygota</taxon>
        <taxon>Lepidoptera</taxon>
        <taxon>Glossata</taxon>
        <taxon>Ditrysia</taxon>
        <taxon>Noctuoidea</taxon>
        <taxon>Noctuidae</taxon>
        <taxon>Plusiinae</taxon>
        <taxon>Chrysodeixis</taxon>
    </lineage>
</organism>
<dbReference type="GO" id="GO:0000228">
    <property type="term" value="C:nuclear chromosome"/>
    <property type="evidence" value="ECO:0007669"/>
    <property type="project" value="TreeGrafter"/>
</dbReference>
<proteinExistence type="predicted"/>
<reference evidence="21" key="1">
    <citation type="submission" date="2021-12" db="EMBL/GenBank/DDBJ databases">
        <authorList>
            <person name="King R."/>
        </authorList>
    </citation>
    <scope>NUCLEOTIDE SEQUENCE</scope>
</reference>
<dbReference type="InterPro" id="IPR018501">
    <property type="entry name" value="DDT_dom"/>
</dbReference>
<evidence type="ECO:0000256" key="2">
    <source>
        <dbReference type="ARBA" id="ARBA00022553"/>
    </source>
</evidence>
<evidence type="ECO:0000259" key="19">
    <source>
        <dbReference type="PROSITE" id="PS50827"/>
    </source>
</evidence>
<feature type="compositionally biased region" description="Low complexity" evidence="16">
    <location>
        <begin position="1294"/>
        <end position="1307"/>
    </location>
</feature>
<dbReference type="InterPro" id="IPR013136">
    <property type="entry name" value="WSTF_Acf1_Cbp146"/>
</dbReference>
<evidence type="ECO:0000256" key="12">
    <source>
        <dbReference type="PROSITE-ProRule" id="PRU00035"/>
    </source>
</evidence>
<dbReference type="PROSITE" id="PS51136">
    <property type="entry name" value="WAC"/>
    <property type="match status" value="1"/>
</dbReference>
<dbReference type="InterPro" id="IPR001487">
    <property type="entry name" value="Bromodomain"/>
</dbReference>
<evidence type="ECO:0000259" key="18">
    <source>
        <dbReference type="PROSITE" id="PS50016"/>
    </source>
</evidence>
<feature type="region of interest" description="Disordered" evidence="16">
    <location>
        <begin position="1437"/>
        <end position="1470"/>
    </location>
</feature>
<feature type="coiled-coil region" evidence="15">
    <location>
        <begin position="580"/>
        <end position="678"/>
    </location>
</feature>
<dbReference type="InterPro" id="IPR019786">
    <property type="entry name" value="Zinc_finger_PHD-type_CS"/>
</dbReference>
<feature type="compositionally biased region" description="Basic and acidic residues" evidence="16">
    <location>
        <begin position="276"/>
        <end position="295"/>
    </location>
</feature>
<dbReference type="SUPFAM" id="SSF57903">
    <property type="entry name" value="FYVE/PHD zinc finger"/>
    <property type="match status" value="2"/>
</dbReference>
<evidence type="ECO:0000256" key="14">
    <source>
        <dbReference type="PROSITE-ProRule" id="PRU00475"/>
    </source>
</evidence>
<dbReference type="InterPro" id="IPR047171">
    <property type="entry name" value="BAZ1A"/>
</dbReference>
<dbReference type="InterPro" id="IPR028941">
    <property type="entry name" value="WHIM2_dom"/>
</dbReference>
<dbReference type="Pfam" id="PF15613">
    <property type="entry name" value="WSD"/>
    <property type="match status" value="1"/>
</dbReference>
<evidence type="ECO:0000259" key="20">
    <source>
        <dbReference type="PROSITE" id="PS51136"/>
    </source>
</evidence>
<feature type="domain" description="WAC" evidence="20">
    <location>
        <begin position="22"/>
        <end position="130"/>
    </location>
</feature>
<feature type="domain" description="Bromo" evidence="17">
    <location>
        <begin position="1342"/>
        <end position="1412"/>
    </location>
</feature>